<accession>A0A4S3JI35</accession>
<comment type="caution">
    <text evidence="1">The sequence shown here is derived from an EMBL/GenBank/DDBJ whole genome shotgun (WGS) entry which is preliminary data.</text>
</comment>
<dbReference type="VEuPathDB" id="FungiDB:EYZ11_005545"/>
<reference evidence="1 2" key="1">
    <citation type="submission" date="2019-03" db="EMBL/GenBank/DDBJ databases">
        <title>The genome sequence of a newly discovered highly antifungal drug resistant Aspergillus species, Aspergillus tanneri NIH 1004.</title>
        <authorList>
            <person name="Mounaud S."/>
            <person name="Singh I."/>
            <person name="Joardar V."/>
            <person name="Pakala S."/>
            <person name="Pakala S."/>
            <person name="Venepally P."/>
            <person name="Hoover J."/>
            <person name="Nierman W."/>
            <person name="Chung J."/>
            <person name="Losada L."/>
        </authorList>
    </citation>
    <scope>NUCLEOTIDE SEQUENCE [LARGE SCALE GENOMIC DNA]</scope>
    <source>
        <strain evidence="1 2">NIH1004</strain>
    </source>
</reference>
<dbReference type="AlphaFoldDB" id="A0A4S3JI35"/>
<protein>
    <submittedName>
        <fullName evidence="1">Uncharacterized protein</fullName>
    </submittedName>
</protein>
<proteinExistence type="predicted"/>
<organism evidence="1 2">
    <name type="scientific">Aspergillus tanneri</name>
    <dbReference type="NCBI Taxonomy" id="1220188"/>
    <lineage>
        <taxon>Eukaryota</taxon>
        <taxon>Fungi</taxon>
        <taxon>Dikarya</taxon>
        <taxon>Ascomycota</taxon>
        <taxon>Pezizomycotina</taxon>
        <taxon>Eurotiomycetes</taxon>
        <taxon>Eurotiomycetidae</taxon>
        <taxon>Eurotiales</taxon>
        <taxon>Aspergillaceae</taxon>
        <taxon>Aspergillus</taxon>
        <taxon>Aspergillus subgen. Circumdati</taxon>
    </lineage>
</organism>
<name>A0A4S3JI35_9EURO</name>
<gene>
    <name evidence="1" type="ORF">EYZ11_005545</name>
</gene>
<sequence length="30" mass="3437">MAVQGRRAMINRWGRQEYKNVAPANVDGTF</sequence>
<evidence type="ECO:0000313" key="1">
    <source>
        <dbReference type="EMBL" id="THC94992.1"/>
    </source>
</evidence>
<dbReference type="Proteomes" id="UP000308092">
    <property type="component" value="Unassembled WGS sequence"/>
</dbReference>
<evidence type="ECO:0000313" key="2">
    <source>
        <dbReference type="Proteomes" id="UP000308092"/>
    </source>
</evidence>
<dbReference type="EMBL" id="SOSA01000179">
    <property type="protein sequence ID" value="THC94992.1"/>
    <property type="molecule type" value="Genomic_DNA"/>
</dbReference>
<keyword evidence="2" id="KW-1185">Reference proteome</keyword>